<dbReference type="Proteomes" id="UP000244005">
    <property type="component" value="Unassembled WGS sequence"/>
</dbReference>
<evidence type="ECO:0000313" key="2">
    <source>
        <dbReference type="Proteomes" id="UP000244005"/>
    </source>
</evidence>
<dbReference type="Gramene" id="Mp7g13700.1">
    <property type="protein sequence ID" value="Mp7g13700.1.cds1"/>
    <property type="gene ID" value="Mp7g13700"/>
</dbReference>
<accession>A0A2R6XLJ7</accession>
<organism evidence="1 2">
    <name type="scientific">Marchantia polymorpha</name>
    <name type="common">Common liverwort</name>
    <name type="synonym">Marchantia aquatica</name>
    <dbReference type="NCBI Taxonomy" id="3197"/>
    <lineage>
        <taxon>Eukaryota</taxon>
        <taxon>Viridiplantae</taxon>
        <taxon>Streptophyta</taxon>
        <taxon>Embryophyta</taxon>
        <taxon>Marchantiophyta</taxon>
        <taxon>Marchantiopsida</taxon>
        <taxon>Marchantiidae</taxon>
        <taxon>Marchantiales</taxon>
        <taxon>Marchantiaceae</taxon>
        <taxon>Marchantia</taxon>
    </lineage>
</organism>
<name>A0A2R6XLJ7_MARPO</name>
<dbReference type="AlphaFoldDB" id="A0A2R6XLJ7"/>
<proteinExistence type="predicted"/>
<sequence>MQTGIGQDLLLHINSVHSRCHDATSDEDLLPPNHCRPVTGVEVFLYSVCDSRRIHQLVHHVHILRVGRLVVLQKKQRPGICLKVCERKSKLPV</sequence>
<reference evidence="2" key="1">
    <citation type="journal article" date="2017" name="Cell">
        <title>Insights into land plant evolution garnered from the Marchantia polymorpha genome.</title>
        <authorList>
            <person name="Bowman J.L."/>
            <person name="Kohchi T."/>
            <person name="Yamato K.T."/>
            <person name="Jenkins J."/>
            <person name="Shu S."/>
            <person name="Ishizaki K."/>
            <person name="Yamaoka S."/>
            <person name="Nishihama R."/>
            <person name="Nakamura Y."/>
            <person name="Berger F."/>
            <person name="Adam C."/>
            <person name="Aki S.S."/>
            <person name="Althoff F."/>
            <person name="Araki T."/>
            <person name="Arteaga-Vazquez M.A."/>
            <person name="Balasubrmanian S."/>
            <person name="Barry K."/>
            <person name="Bauer D."/>
            <person name="Boehm C.R."/>
            <person name="Briginshaw L."/>
            <person name="Caballero-Perez J."/>
            <person name="Catarino B."/>
            <person name="Chen F."/>
            <person name="Chiyoda S."/>
            <person name="Chovatia M."/>
            <person name="Davies K.M."/>
            <person name="Delmans M."/>
            <person name="Demura T."/>
            <person name="Dierschke T."/>
            <person name="Dolan L."/>
            <person name="Dorantes-Acosta A.E."/>
            <person name="Eklund D.M."/>
            <person name="Florent S.N."/>
            <person name="Flores-Sandoval E."/>
            <person name="Fujiyama A."/>
            <person name="Fukuzawa H."/>
            <person name="Galik B."/>
            <person name="Grimanelli D."/>
            <person name="Grimwood J."/>
            <person name="Grossniklaus U."/>
            <person name="Hamada T."/>
            <person name="Haseloff J."/>
            <person name="Hetherington A.J."/>
            <person name="Higo A."/>
            <person name="Hirakawa Y."/>
            <person name="Hundley H.N."/>
            <person name="Ikeda Y."/>
            <person name="Inoue K."/>
            <person name="Inoue S.I."/>
            <person name="Ishida S."/>
            <person name="Jia Q."/>
            <person name="Kakita M."/>
            <person name="Kanazawa T."/>
            <person name="Kawai Y."/>
            <person name="Kawashima T."/>
            <person name="Kennedy M."/>
            <person name="Kinose K."/>
            <person name="Kinoshita T."/>
            <person name="Kohara Y."/>
            <person name="Koide E."/>
            <person name="Komatsu K."/>
            <person name="Kopischke S."/>
            <person name="Kubo M."/>
            <person name="Kyozuka J."/>
            <person name="Lagercrantz U."/>
            <person name="Lin S.S."/>
            <person name="Lindquist E."/>
            <person name="Lipzen A.M."/>
            <person name="Lu C.W."/>
            <person name="De Luna E."/>
            <person name="Martienssen R.A."/>
            <person name="Minamino N."/>
            <person name="Mizutani M."/>
            <person name="Mizutani M."/>
            <person name="Mochizuki N."/>
            <person name="Monte I."/>
            <person name="Mosher R."/>
            <person name="Nagasaki H."/>
            <person name="Nakagami H."/>
            <person name="Naramoto S."/>
            <person name="Nishitani K."/>
            <person name="Ohtani M."/>
            <person name="Okamoto T."/>
            <person name="Okumura M."/>
            <person name="Phillips J."/>
            <person name="Pollak B."/>
            <person name="Reinders A."/>
            <person name="Rovekamp M."/>
            <person name="Sano R."/>
            <person name="Sawa S."/>
            <person name="Schmid M.W."/>
            <person name="Shirakawa M."/>
            <person name="Solano R."/>
            <person name="Spunde A."/>
            <person name="Suetsugu N."/>
            <person name="Sugano S."/>
            <person name="Sugiyama A."/>
            <person name="Sun R."/>
            <person name="Suzuki Y."/>
            <person name="Takenaka M."/>
            <person name="Takezawa D."/>
            <person name="Tomogane H."/>
            <person name="Tsuzuki M."/>
            <person name="Ueda T."/>
            <person name="Umeda M."/>
            <person name="Ward J.M."/>
            <person name="Watanabe Y."/>
            <person name="Yazaki K."/>
            <person name="Yokoyama R."/>
            <person name="Yoshitake Y."/>
            <person name="Yotsui I."/>
            <person name="Zachgo S."/>
            <person name="Schmutz J."/>
        </authorList>
    </citation>
    <scope>NUCLEOTIDE SEQUENCE [LARGE SCALE GENOMIC DNA]</scope>
    <source>
        <strain evidence="2">Tak-1</strain>
    </source>
</reference>
<evidence type="ECO:0000313" key="1">
    <source>
        <dbReference type="EMBL" id="PTQ46936.1"/>
    </source>
</evidence>
<dbReference type="EMBL" id="KZ772681">
    <property type="protein sequence ID" value="PTQ46936.1"/>
    <property type="molecule type" value="Genomic_DNA"/>
</dbReference>
<protein>
    <submittedName>
        <fullName evidence="1">Uncharacterized protein</fullName>
    </submittedName>
</protein>
<keyword evidence="2" id="KW-1185">Reference proteome</keyword>
<gene>
    <name evidence="1" type="ORF">MARPO_0009s0055</name>
</gene>